<dbReference type="InterPro" id="IPR006367">
    <property type="entry name" value="Sirohaem_synthase_N"/>
</dbReference>
<sequence length="223" mass="24947">METDNPMDSWLGFFYHVAKKRVLVIGGGRVAERRVKKLVDSGAVPELVSPNLTSDLYRLWQTGHIVWKMRRFVKGDLFSEIDLVVIATSDHTVNEQIATQAKALGILCARADDPLRGDIVFPASMRAGMIRIEVSTSGASPALSAGIRDWLKQELPEIIEALAEWQRDVRAVLLRQGIAPGPILKRFSSPEWIRTVATDRSAFEREICAVEETYSLVLPRPRP</sequence>
<dbReference type="AlphaFoldDB" id="A0A162SS00"/>
<dbReference type="PANTHER" id="PTHR35330">
    <property type="entry name" value="SIROHEME BIOSYNTHESIS PROTEIN MET8"/>
    <property type="match status" value="1"/>
</dbReference>
<reference evidence="8 10" key="2">
    <citation type="submission" date="2017-02" db="EMBL/GenBank/DDBJ databases">
        <title>Draft genome of Acidibacillus ferrooxidans Huett2.</title>
        <authorList>
            <person name="Schopf S."/>
        </authorList>
    </citation>
    <scope>NUCLEOTIDE SEQUENCE [LARGE SCALE GENOMIC DNA]</scope>
    <source>
        <strain evidence="8 10">Huett2</strain>
    </source>
</reference>
<dbReference type="PANTHER" id="PTHR35330:SF1">
    <property type="entry name" value="SIROHEME BIOSYNTHESIS PROTEIN MET8"/>
    <property type="match status" value="1"/>
</dbReference>
<proteinExistence type="predicted"/>
<evidence type="ECO:0000313" key="9">
    <source>
        <dbReference type="Proteomes" id="UP000077421"/>
    </source>
</evidence>
<reference evidence="7 9" key="1">
    <citation type="submission" date="2016-02" db="EMBL/GenBank/DDBJ databases">
        <title>Draft genome sequence of Acidibacillus ferrooxidans SLC66.</title>
        <authorList>
            <person name="Oliveira G."/>
            <person name="Nancucheo I."/>
            <person name="Dall'Agnol H."/>
            <person name="Johnson B."/>
            <person name="Oliveira R."/>
            <person name="Nunes G.L."/>
            <person name="Tzotzos G."/>
            <person name="Orellana S.C."/>
            <person name="Salim A.C."/>
            <person name="Araujo F.M."/>
        </authorList>
    </citation>
    <scope>NUCLEOTIDE SEQUENCE [LARGE SCALE GENOMIC DNA]</scope>
    <source>
        <strain evidence="7 9">SLC66</strain>
    </source>
</reference>
<dbReference type="RefSeq" id="WP_079291137.1">
    <property type="nucleotide sequence ID" value="NZ_LSUQ01000050.1"/>
</dbReference>
<evidence type="ECO:0000313" key="7">
    <source>
        <dbReference type="EMBL" id="OAG93126.1"/>
    </source>
</evidence>
<dbReference type="Proteomes" id="UP000077421">
    <property type="component" value="Unassembled WGS sequence"/>
</dbReference>
<keyword evidence="5" id="KW-0627">Porphyrin biosynthesis</keyword>
<dbReference type="EMBL" id="LSUQ01000050">
    <property type="protein sequence ID" value="OAG93126.1"/>
    <property type="molecule type" value="Genomic_DNA"/>
</dbReference>
<comment type="pathway">
    <text evidence="1">Porphyrin-containing compound metabolism; siroheme biosynthesis; sirohydrochlorin from precorrin-2: step 1/1.</text>
</comment>
<dbReference type="GO" id="GO:0019354">
    <property type="term" value="P:siroheme biosynthetic process"/>
    <property type="evidence" value="ECO:0007669"/>
    <property type="project" value="UniProtKB-UniPathway"/>
</dbReference>
<keyword evidence="4" id="KW-0520">NAD</keyword>
<evidence type="ECO:0000313" key="8">
    <source>
        <dbReference type="EMBL" id="OPG15561.1"/>
    </source>
</evidence>
<evidence type="ECO:0000256" key="2">
    <source>
        <dbReference type="ARBA" id="ARBA00012400"/>
    </source>
</evidence>
<dbReference type="SUPFAM" id="SSF51735">
    <property type="entry name" value="NAD(P)-binding Rossmann-fold domains"/>
    <property type="match status" value="1"/>
</dbReference>
<comment type="caution">
    <text evidence="7">The sequence shown here is derived from an EMBL/GenBank/DDBJ whole genome shotgun (WGS) entry which is preliminary data.</text>
</comment>
<dbReference type="GO" id="GO:0004325">
    <property type="term" value="F:ferrochelatase activity"/>
    <property type="evidence" value="ECO:0007669"/>
    <property type="project" value="InterPro"/>
</dbReference>
<comment type="catalytic activity">
    <reaction evidence="6">
        <text>precorrin-2 + NAD(+) = sirohydrochlorin + NADH + 2 H(+)</text>
        <dbReference type="Rhea" id="RHEA:15613"/>
        <dbReference type="ChEBI" id="CHEBI:15378"/>
        <dbReference type="ChEBI" id="CHEBI:57540"/>
        <dbReference type="ChEBI" id="CHEBI:57945"/>
        <dbReference type="ChEBI" id="CHEBI:58351"/>
        <dbReference type="ChEBI" id="CHEBI:58827"/>
        <dbReference type="EC" id="1.3.1.76"/>
    </reaction>
</comment>
<dbReference type="GO" id="GO:0043115">
    <property type="term" value="F:precorrin-2 dehydrogenase activity"/>
    <property type="evidence" value="ECO:0007669"/>
    <property type="project" value="UniProtKB-EC"/>
</dbReference>
<dbReference type="Gene3D" id="3.40.50.720">
    <property type="entry name" value="NAD(P)-binding Rossmann-like Domain"/>
    <property type="match status" value="1"/>
</dbReference>
<dbReference type="InterPro" id="IPR028161">
    <property type="entry name" value="Met8-like"/>
</dbReference>
<dbReference type="EMBL" id="MWPS01000027">
    <property type="protein sequence ID" value="OPG15561.1"/>
    <property type="molecule type" value="Genomic_DNA"/>
</dbReference>
<organism evidence="7 9">
    <name type="scientific">Ferroacidibacillus organovorans</name>
    <dbReference type="NCBI Taxonomy" id="1765683"/>
    <lineage>
        <taxon>Bacteria</taxon>
        <taxon>Bacillati</taxon>
        <taxon>Bacillota</taxon>
        <taxon>Bacilli</taxon>
        <taxon>Bacillales</taxon>
        <taxon>Alicyclobacillaceae</taxon>
        <taxon>Ferroacidibacillus</taxon>
    </lineage>
</organism>
<dbReference type="Gene3D" id="3.30.160.110">
    <property type="entry name" value="Siroheme synthase, domain 2"/>
    <property type="match status" value="1"/>
</dbReference>
<dbReference type="SUPFAM" id="SSF75615">
    <property type="entry name" value="Siroheme synthase middle domains-like"/>
    <property type="match status" value="1"/>
</dbReference>
<dbReference type="STRING" id="1765683.B2M26_10820"/>
<protein>
    <recommendedName>
        <fullName evidence="2">precorrin-2 dehydrogenase</fullName>
        <ecNumber evidence="2">1.3.1.76</ecNumber>
    </recommendedName>
</protein>
<dbReference type="Pfam" id="PF13241">
    <property type="entry name" value="NAD_binding_7"/>
    <property type="match status" value="1"/>
</dbReference>
<evidence type="ECO:0000256" key="3">
    <source>
        <dbReference type="ARBA" id="ARBA00023002"/>
    </source>
</evidence>
<dbReference type="UniPathway" id="UPA00262">
    <property type="reaction ID" value="UER00222"/>
</dbReference>
<evidence type="ECO:0000313" key="10">
    <source>
        <dbReference type="Proteomes" id="UP000190229"/>
    </source>
</evidence>
<evidence type="ECO:0000256" key="4">
    <source>
        <dbReference type="ARBA" id="ARBA00023027"/>
    </source>
</evidence>
<keyword evidence="3" id="KW-0560">Oxidoreductase</keyword>
<name>A0A162SS00_9BACL</name>
<evidence type="ECO:0000256" key="5">
    <source>
        <dbReference type="ARBA" id="ARBA00023244"/>
    </source>
</evidence>
<dbReference type="InterPro" id="IPR036291">
    <property type="entry name" value="NAD(P)-bd_dom_sf"/>
</dbReference>
<keyword evidence="10" id="KW-1185">Reference proteome</keyword>
<accession>A0A162SS00</accession>
<gene>
    <name evidence="7" type="ORF">AYW79_12280</name>
    <name evidence="8" type="ORF">B2M26_10820</name>
</gene>
<dbReference type="NCBIfam" id="TIGR01470">
    <property type="entry name" value="cysG_Nterm"/>
    <property type="match status" value="1"/>
</dbReference>
<dbReference type="EC" id="1.3.1.76" evidence="2"/>
<evidence type="ECO:0000256" key="1">
    <source>
        <dbReference type="ARBA" id="ARBA00005010"/>
    </source>
</evidence>
<evidence type="ECO:0000256" key="6">
    <source>
        <dbReference type="ARBA" id="ARBA00047561"/>
    </source>
</evidence>
<dbReference type="Proteomes" id="UP000190229">
    <property type="component" value="Unassembled WGS sequence"/>
</dbReference>
<dbReference type="OrthoDB" id="9773765at2"/>